<feature type="domain" description="B30.2/SPRY" evidence="3">
    <location>
        <begin position="421"/>
        <end position="616"/>
    </location>
</feature>
<dbReference type="RefSeq" id="XP_028991293.1">
    <property type="nucleotide sequence ID" value="XM_029135460.3"/>
</dbReference>
<evidence type="ECO:0000259" key="3">
    <source>
        <dbReference type="PROSITE" id="PS50188"/>
    </source>
</evidence>
<dbReference type="InterPro" id="IPR058030">
    <property type="entry name" value="TRIM8/14/16/25/29/45/65_CC"/>
</dbReference>
<dbReference type="Pfam" id="PF00622">
    <property type="entry name" value="SPRY"/>
    <property type="match status" value="1"/>
</dbReference>
<dbReference type="Gene3D" id="2.60.120.920">
    <property type="match status" value="1"/>
</dbReference>
<dbReference type="SMART" id="SM00589">
    <property type="entry name" value="PRY"/>
    <property type="match status" value="1"/>
</dbReference>
<dbReference type="SMART" id="SM00449">
    <property type="entry name" value="SPRY"/>
    <property type="match status" value="1"/>
</dbReference>
<evidence type="ECO:0000256" key="1">
    <source>
        <dbReference type="SAM" id="Coils"/>
    </source>
</evidence>
<dbReference type="InParanoid" id="A0A6P7LA74"/>
<dbReference type="PANTHER" id="PTHR24103">
    <property type="entry name" value="E3 UBIQUITIN-PROTEIN LIGASE TRIM"/>
    <property type="match status" value="1"/>
</dbReference>
<feature type="coiled-coil region" evidence="1">
    <location>
        <begin position="350"/>
        <end position="377"/>
    </location>
</feature>
<dbReference type="OrthoDB" id="6105938at2759"/>
<dbReference type="Pfam" id="PF13765">
    <property type="entry name" value="PRY"/>
    <property type="match status" value="1"/>
</dbReference>
<keyword evidence="4" id="KW-1185">Reference proteome</keyword>
<dbReference type="InterPro" id="IPR043136">
    <property type="entry name" value="B30.2/SPRY_sf"/>
</dbReference>
<dbReference type="AlphaFoldDB" id="A0A6P7LA74"/>
<proteinExistence type="predicted"/>
<evidence type="ECO:0000256" key="2">
    <source>
        <dbReference type="SAM" id="MobiDB-lite"/>
    </source>
</evidence>
<dbReference type="GeneID" id="114846476"/>
<dbReference type="InterPro" id="IPR013320">
    <property type="entry name" value="ConA-like_dom_sf"/>
</dbReference>
<dbReference type="InterPro" id="IPR003879">
    <property type="entry name" value="Butyrophylin_SPRY"/>
</dbReference>
<accession>A0A6P7LA74</accession>
<dbReference type="PRINTS" id="PR01407">
    <property type="entry name" value="BUTYPHLNCDUF"/>
</dbReference>
<feature type="region of interest" description="Disordered" evidence="2">
    <location>
        <begin position="78"/>
        <end position="137"/>
    </location>
</feature>
<dbReference type="InterPro" id="IPR006574">
    <property type="entry name" value="PRY"/>
</dbReference>
<dbReference type="InterPro" id="IPR001870">
    <property type="entry name" value="B30.2/SPRY"/>
</dbReference>
<dbReference type="SUPFAM" id="SSF49899">
    <property type="entry name" value="Concanavalin A-like lectins/glucanases"/>
    <property type="match status" value="1"/>
</dbReference>
<evidence type="ECO:0000313" key="4">
    <source>
        <dbReference type="Proteomes" id="UP000515150"/>
    </source>
</evidence>
<dbReference type="CDD" id="cd13733">
    <property type="entry name" value="SPRY_PRY_C-I_1"/>
    <property type="match status" value="1"/>
</dbReference>
<organism evidence="4 5">
    <name type="scientific">Betta splendens</name>
    <name type="common">Siamese fighting fish</name>
    <dbReference type="NCBI Taxonomy" id="158456"/>
    <lineage>
        <taxon>Eukaryota</taxon>
        <taxon>Metazoa</taxon>
        <taxon>Chordata</taxon>
        <taxon>Craniata</taxon>
        <taxon>Vertebrata</taxon>
        <taxon>Euteleostomi</taxon>
        <taxon>Actinopterygii</taxon>
        <taxon>Neopterygii</taxon>
        <taxon>Teleostei</taxon>
        <taxon>Neoteleostei</taxon>
        <taxon>Acanthomorphata</taxon>
        <taxon>Anabantaria</taxon>
        <taxon>Anabantiformes</taxon>
        <taxon>Anabantoidei</taxon>
        <taxon>Osphronemidae</taxon>
        <taxon>Betta</taxon>
    </lineage>
</organism>
<gene>
    <name evidence="5" type="primary">LOC114846476</name>
</gene>
<dbReference type="InterPro" id="IPR003877">
    <property type="entry name" value="SPRY_dom"/>
</dbReference>
<dbReference type="Pfam" id="PF25600">
    <property type="entry name" value="TRIM_CC"/>
    <property type="match status" value="1"/>
</dbReference>
<dbReference type="InterPro" id="IPR050143">
    <property type="entry name" value="TRIM/RBCC"/>
</dbReference>
<feature type="compositionally biased region" description="Polar residues" evidence="2">
    <location>
        <begin position="78"/>
        <end position="90"/>
    </location>
</feature>
<feature type="compositionally biased region" description="Basic and acidic residues" evidence="2">
    <location>
        <begin position="97"/>
        <end position="113"/>
    </location>
</feature>
<protein>
    <submittedName>
        <fullName evidence="5">E3 ubiquitin-protein ligase TRIM39-like</fullName>
    </submittedName>
</protein>
<sequence length="616" mass="68837">MSLQVCHCGWSKVTSYQGLRTHQGKMGCTPKGMGIPEREQYRFSSYSPSLSVTTRTFQLTDPCTNIFTSSLNFGSSLEKSLQGDQGTLGSTPWGWIPEREQNTRGPALEESRQNDSGLGHTTHIKEENVPFSPTLISDTSPARIEMLRTLKENQQQFGQIGANVHNGYRSPDFNPTSQALTSTPQSVTMQKYPAASHVTVQGTKTSVFETPQLSHRTATDLTGKARRALDFSTGSQQATMTFEIPTTAAQQTVAAPKDEELKRQREWEEKEEAQKLLKARQDRMRAELQQTIQLREHRIDEVNSSLKACKVSLDAEWLEINSVFSEVMKTVDDARQKALQPLEERRQKVKQKAQYLVQKLEREIDKLKGTMDELDTNPDLQVCTATGVDESREWKKVNVDTSFSLGSLKTTTSAMMEQIQNSLENLSSIELKRISKFAVDVKLDPATAHQCLDVSKDGKNVRDAGQNQMLPDAPGRFDQFGSILGRNRLTSGRSYWEVEVSNKTGWDLGVARGNANRKGVLSLTPADGYWVTVHYENTKFAAMTAPPVKLSLKEKPRKVGVFVDHDEGLVSFYDVTAQSHMYSFTECSFGGEVFPYFSPHLKENGKNSGPLIITTV</sequence>
<dbReference type="PROSITE" id="PS50188">
    <property type="entry name" value="B302_SPRY"/>
    <property type="match status" value="1"/>
</dbReference>
<keyword evidence="1" id="KW-0175">Coiled coil</keyword>
<dbReference type="Proteomes" id="UP000515150">
    <property type="component" value="Chromosome 2"/>
</dbReference>
<name>A0A6P7LA74_BETSP</name>
<dbReference type="FunFam" id="2.60.120.920:FF:000004">
    <property type="entry name" value="Butyrophilin subfamily 1 member A1"/>
    <property type="match status" value="1"/>
</dbReference>
<evidence type="ECO:0000313" key="5">
    <source>
        <dbReference type="RefSeq" id="XP_028991293.1"/>
    </source>
</evidence>
<dbReference type="KEGG" id="bspl:114846476"/>
<reference evidence="5" key="1">
    <citation type="submission" date="2025-08" db="UniProtKB">
        <authorList>
            <consortium name="RefSeq"/>
        </authorList>
    </citation>
    <scope>IDENTIFICATION</scope>
</reference>